<protein>
    <submittedName>
        <fullName evidence="1">DUF2237 domain-containing protein</fullName>
    </submittedName>
</protein>
<organism evidence="1 2">
    <name type="scientific">Paenirhodobacter hankyongi</name>
    <dbReference type="NCBI Taxonomy" id="2294033"/>
    <lineage>
        <taxon>Bacteria</taxon>
        <taxon>Pseudomonadati</taxon>
        <taxon>Pseudomonadota</taxon>
        <taxon>Alphaproteobacteria</taxon>
        <taxon>Rhodobacterales</taxon>
        <taxon>Rhodobacter group</taxon>
        <taxon>Paenirhodobacter</taxon>
    </lineage>
</organism>
<dbReference type="Gene3D" id="3.30.56.110">
    <property type="entry name" value="Protein of unknown function DUF2237"/>
    <property type="match status" value="1"/>
</dbReference>
<evidence type="ECO:0000313" key="1">
    <source>
        <dbReference type="EMBL" id="RLL65316.1"/>
    </source>
</evidence>
<dbReference type="EMBL" id="RCHI01000006">
    <property type="protein sequence ID" value="RLL65316.1"/>
    <property type="molecule type" value="Genomic_DNA"/>
</dbReference>
<evidence type="ECO:0000313" key="2">
    <source>
        <dbReference type="Proteomes" id="UP000279673"/>
    </source>
</evidence>
<dbReference type="Proteomes" id="UP000279673">
    <property type="component" value="Unassembled WGS sequence"/>
</dbReference>
<reference evidence="1 2" key="1">
    <citation type="submission" date="2018-10" db="EMBL/GenBank/DDBJ databases">
        <title>Rhodobacter sp . BO-81.</title>
        <authorList>
            <person name="Im W.T."/>
        </authorList>
    </citation>
    <scope>NUCLEOTIDE SEQUENCE [LARGE SCALE GENOMIC DNA]</scope>
    <source>
        <strain evidence="1 2">BO-81</strain>
    </source>
</reference>
<name>A0A421BQT5_9RHOB</name>
<dbReference type="PANTHER" id="PTHR37466:SF1">
    <property type="entry name" value="SLR1628 PROTEIN"/>
    <property type="match status" value="1"/>
</dbReference>
<dbReference type="InterPro" id="IPR018714">
    <property type="entry name" value="DUF2237"/>
</dbReference>
<keyword evidence="2" id="KW-1185">Reference proteome</keyword>
<accession>A0A421BQT5</accession>
<comment type="caution">
    <text evidence="1">The sequence shown here is derived from an EMBL/GenBank/DDBJ whole genome shotgun (WGS) entry which is preliminary data.</text>
</comment>
<dbReference type="AlphaFoldDB" id="A0A421BQT5"/>
<gene>
    <name evidence="1" type="ORF">DYS74_08335</name>
</gene>
<sequence length="126" mass="13751">MEMEPSVNVLGGPLELCSGAPRTGFFRDGHCNTCWEDAGAHTVCAVMTAEFLAWSSYVGNDLVSPRIELGFTGLKPGDRWCLCAGRFLEAHDEGCAPPVVLEATHARTLELVPLEVLRLYRVLSPF</sequence>
<proteinExistence type="predicted"/>
<dbReference type="PANTHER" id="PTHR37466">
    <property type="entry name" value="SLR1628 PROTEIN"/>
    <property type="match status" value="1"/>
</dbReference>
<dbReference type="Pfam" id="PF09996">
    <property type="entry name" value="DUF2237"/>
    <property type="match status" value="1"/>
</dbReference>
<dbReference type="RefSeq" id="WP_121532761.1">
    <property type="nucleotide sequence ID" value="NZ_RCHI01000006.1"/>
</dbReference>